<proteinExistence type="predicted"/>
<dbReference type="AlphaFoldDB" id="A0A246HQT6"/>
<evidence type="ECO:0000313" key="2">
    <source>
        <dbReference type="Proteomes" id="UP000198157"/>
    </source>
</evidence>
<evidence type="ECO:0000313" key="1">
    <source>
        <dbReference type="EMBL" id="OWQ56327.1"/>
    </source>
</evidence>
<dbReference type="OrthoDB" id="5569768at2"/>
<organism evidence="1 2">
    <name type="scientific">Stenotrophomonas maltophilia</name>
    <name type="common">Pseudomonas maltophilia</name>
    <name type="synonym">Xanthomonas maltophilia</name>
    <dbReference type="NCBI Taxonomy" id="40324"/>
    <lineage>
        <taxon>Bacteria</taxon>
        <taxon>Pseudomonadati</taxon>
        <taxon>Pseudomonadota</taxon>
        <taxon>Gammaproteobacteria</taxon>
        <taxon>Lysobacterales</taxon>
        <taxon>Lysobacteraceae</taxon>
        <taxon>Stenotrophomonas</taxon>
        <taxon>Stenotrophomonas maltophilia group</taxon>
    </lineage>
</organism>
<gene>
    <name evidence="1" type="ORF">CEE60_02280</name>
</gene>
<accession>A0A246HQT6</accession>
<dbReference type="EMBL" id="NIVS01000007">
    <property type="protein sequence ID" value="OWQ56327.1"/>
    <property type="molecule type" value="Genomic_DNA"/>
</dbReference>
<comment type="caution">
    <text evidence="1">The sequence shown here is derived from an EMBL/GenBank/DDBJ whole genome shotgun (WGS) entry which is preliminary data.</text>
</comment>
<protein>
    <submittedName>
        <fullName evidence="1">Uncharacterized protein</fullName>
    </submittedName>
</protein>
<name>A0A246HQT6_STEMA</name>
<sequence>MKTRLIRNISVTDRSTLEDLILVMAMNIEESLLEAGAIAGKDYTYKDLWTMAMPFALEIFKDKESRITFRTASGA</sequence>
<reference evidence="1 2" key="1">
    <citation type="submission" date="2017-06" db="EMBL/GenBank/DDBJ databases">
        <authorList>
            <person name="Kim H.J."/>
            <person name="Triplett B.A."/>
        </authorList>
    </citation>
    <scope>NUCLEOTIDE SEQUENCE [LARGE SCALE GENOMIC DNA]</scope>
    <source>
        <strain evidence="1 2">13146</strain>
    </source>
</reference>
<dbReference type="Proteomes" id="UP000198157">
    <property type="component" value="Unassembled WGS sequence"/>
</dbReference>